<evidence type="ECO:0000313" key="4">
    <source>
        <dbReference type="EMBL" id="KAJ1968545.1"/>
    </source>
</evidence>
<comment type="similarity">
    <text evidence="1">Belongs to the bacterial ribosomal protein bL35 family.</text>
</comment>
<organism evidence="4 5">
    <name type="scientific">Dispira parvispora</name>
    <dbReference type="NCBI Taxonomy" id="1520584"/>
    <lineage>
        <taxon>Eukaryota</taxon>
        <taxon>Fungi</taxon>
        <taxon>Fungi incertae sedis</taxon>
        <taxon>Zoopagomycota</taxon>
        <taxon>Kickxellomycotina</taxon>
        <taxon>Dimargaritomycetes</taxon>
        <taxon>Dimargaritales</taxon>
        <taxon>Dimargaritaceae</taxon>
        <taxon>Dispira</taxon>
    </lineage>
</organism>
<dbReference type="Gene3D" id="4.10.410.60">
    <property type="match status" value="1"/>
</dbReference>
<reference evidence="4" key="1">
    <citation type="submission" date="2022-07" db="EMBL/GenBank/DDBJ databases">
        <title>Phylogenomic reconstructions and comparative analyses of Kickxellomycotina fungi.</title>
        <authorList>
            <person name="Reynolds N.K."/>
            <person name="Stajich J.E."/>
            <person name="Barry K."/>
            <person name="Grigoriev I.V."/>
            <person name="Crous P."/>
            <person name="Smith M.E."/>
        </authorList>
    </citation>
    <scope>NUCLEOTIDE SEQUENCE</scope>
    <source>
        <strain evidence="4">RSA 1196</strain>
    </source>
</reference>
<dbReference type="Pfam" id="PF01632">
    <property type="entry name" value="Ribosomal_L35p"/>
    <property type="match status" value="1"/>
</dbReference>
<dbReference type="GO" id="GO:0003735">
    <property type="term" value="F:structural constituent of ribosome"/>
    <property type="evidence" value="ECO:0007669"/>
    <property type="project" value="InterPro"/>
</dbReference>
<dbReference type="AlphaFoldDB" id="A0A9W8E586"/>
<dbReference type="OrthoDB" id="162638at2759"/>
<dbReference type="InterPro" id="IPR037229">
    <property type="entry name" value="Ribosomal_bL35_sf"/>
</dbReference>
<name>A0A9W8E586_9FUNG</name>
<dbReference type="Proteomes" id="UP001150925">
    <property type="component" value="Unassembled WGS sequence"/>
</dbReference>
<gene>
    <name evidence="4" type="ORF">IWQ62_001179</name>
</gene>
<dbReference type="SUPFAM" id="SSF143034">
    <property type="entry name" value="L35p-like"/>
    <property type="match status" value="1"/>
</dbReference>
<dbReference type="GO" id="GO:0006412">
    <property type="term" value="P:translation"/>
    <property type="evidence" value="ECO:0007669"/>
    <property type="project" value="InterPro"/>
</dbReference>
<keyword evidence="3" id="KW-0687">Ribonucleoprotein</keyword>
<dbReference type="GO" id="GO:1990904">
    <property type="term" value="C:ribonucleoprotein complex"/>
    <property type="evidence" value="ECO:0007669"/>
    <property type="project" value="UniProtKB-KW"/>
</dbReference>
<evidence type="ECO:0000256" key="2">
    <source>
        <dbReference type="ARBA" id="ARBA00022980"/>
    </source>
</evidence>
<dbReference type="EMBL" id="JANBPY010000166">
    <property type="protein sequence ID" value="KAJ1968545.1"/>
    <property type="molecule type" value="Genomic_DNA"/>
</dbReference>
<keyword evidence="2" id="KW-0689">Ribosomal protein</keyword>
<protein>
    <recommendedName>
        <fullName evidence="6">50S ribosomal protein L35</fullName>
    </recommendedName>
</protein>
<keyword evidence="5" id="KW-1185">Reference proteome</keyword>
<evidence type="ECO:0008006" key="6">
    <source>
        <dbReference type="Google" id="ProtNLM"/>
    </source>
</evidence>
<evidence type="ECO:0000256" key="3">
    <source>
        <dbReference type="ARBA" id="ARBA00023274"/>
    </source>
</evidence>
<accession>A0A9W8E586</accession>
<dbReference type="InterPro" id="IPR021137">
    <property type="entry name" value="Ribosomal_bL35-like"/>
</dbReference>
<sequence>MWFPRLTQAISLPFRSSQWSSLTPRNALLPTLTQNGTLIQSLAGRLSTTFGFAGIRFKSYKLKTHSGTKKRFKRNAKGQFIVGHASRSHKNSKLRAFRRKIARHPLTLSAAYNGHMKKLMPYGQN</sequence>
<evidence type="ECO:0000256" key="1">
    <source>
        <dbReference type="ARBA" id="ARBA00006598"/>
    </source>
</evidence>
<proteinExistence type="inferred from homology"/>
<comment type="caution">
    <text evidence="4">The sequence shown here is derived from an EMBL/GenBank/DDBJ whole genome shotgun (WGS) entry which is preliminary data.</text>
</comment>
<evidence type="ECO:0000313" key="5">
    <source>
        <dbReference type="Proteomes" id="UP001150925"/>
    </source>
</evidence>
<dbReference type="GO" id="GO:0005840">
    <property type="term" value="C:ribosome"/>
    <property type="evidence" value="ECO:0007669"/>
    <property type="project" value="UniProtKB-KW"/>
</dbReference>